<dbReference type="RefSeq" id="WP_357805119.1">
    <property type="nucleotide sequence ID" value="NZ_JBEYBM010000010.1"/>
</dbReference>
<gene>
    <name evidence="2" type="ORF">ABZ507_06545</name>
</gene>
<evidence type="ECO:0000313" key="2">
    <source>
        <dbReference type="EMBL" id="MEU2121481.1"/>
    </source>
</evidence>
<protein>
    <submittedName>
        <fullName evidence="2">Uncharacterized protein</fullName>
    </submittedName>
</protein>
<organism evidence="2 3">
    <name type="scientific">Nocardia niwae</name>
    <dbReference type="NCBI Taxonomy" id="626084"/>
    <lineage>
        <taxon>Bacteria</taxon>
        <taxon>Bacillati</taxon>
        <taxon>Actinomycetota</taxon>
        <taxon>Actinomycetes</taxon>
        <taxon>Mycobacteriales</taxon>
        <taxon>Nocardiaceae</taxon>
        <taxon>Nocardia</taxon>
    </lineage>
</organism>
<keyword evidence="1" id="KW-1133">Transmembrane helix</keyword>
<keyword evidence="3" id="KW-1185">Reference proteome</keyword>
<keyword evidence="1" id="KW-0472">Membrane</keyword>
<name>A0ABV2X6H8_9NOCA</name>
<comment type="caution">
    <text evidence="2">The sequence shown here is derived from an EMBL/GenBank/DDBJ whole genome shotgun (WGS) entry which is preliminary data.</text>
</comment>
<proteinExistence type="predicted"/>
<reference evidence="2 3" key="1">
    <citation type="submission" date="2024-06" db="EMBL/GenBank/DDBJ databases">
        <title>The Natural Products Discovery Center: Release of the First 8490 Sequenced Strains for Exploring Actinobacteria Biosynthetic Diversity.</title>
        <authorList>
            <person name="Kalkreuter E."/>
            <person name="Kautsar S.A."/>
            <person name="Yang D."/>
            <person name="Bader C.D."/>
            <person name="Teijaro C.N."/>
            <person name="Fluegel L."/>
            <person name="Davis C.M."/>
            <person name="Simpson J.R."/>
            <person name="Lauterbach L."/>
            <person name="Steele A.D."/>
            <person name="Gui C."/>
            <person name="Meng S."/>
            <person name="Li G."/>
            <person name="Viehrig K."/>
            <person name="Ye F."/>
            <person name="Su P."/>
            <person name="Kiefer A.F."/>
            <person name="Nichols A."/>
            <person name="Cepeda A.J."/>
            <person name="Yan W."/>
            <person name="Fan B."/>
            <person name="Jiang Y."/>
            <person name="Adhikari A."/>
            <person name="Zheng C.-J."/>
            <person name="Schuster L."/>
            <person name="Cowan T.M."/>
            <person name="Smanski M.J."/>
            <person name="Chevrette M.G."/>
            <person name="De Carvalho L.P.S."/>
            <person name="Shen B."/>
        </authorList>
    </citation>
    <scope>NUCLEOTIDE SEQUENCE [LARGE SCALE GENOMIC DNA]</scope>
    <source>
        <strain evidence="2 3">NPDC019434</strain>
    </source>
</reference>
<dbReference type="EMBL" id="JBEYBR010000011">
    <property type="protein sequence ID" value="MEU2121481.1"/>
    <property type="molecule type" value="Genomic_DNA"/>
</dbReference>
<accession>A0ABV2X6H8</accession>
<feature type="transmembrane region" description="Helical" evidence="1">
    <location>
        <begin position="6"/>
        <end position="30"/>
    </location>
</feature>
<evidence type="ECO:0000313" key="3">
    <source>
        <dbReference type="Proteomes" id="UP001550535"/>
    </source>
</evidence>
<evidence type="ECO:0000256" key="1">
    <source>
        <dbReference type="SAM" id="Phobius"/>
    </source>
</evidence>
<sequence length="55" mass="6351">MLTDLAVTLIVIAAVGGLLILLFWVLPWLLELGGDPDERVPFREMMDRIEREEQR</sequence>
<keyword evidence="1" id="KW-0812">Transmembrane</keyword>
<dbReference type="Proteomes" id="UP001550535">
    <property type="component" value="Unassembled WGS sequence"/>
</dbReference>